<comment type="pathway">
    <text evidence="2">Secondary metabolite biosynthesis.</text>
</comment>
<dbReference type="GO" id="GO:0005506">
    <property type="term" value="F:iron ion binding"/>
    <property type="evidence" value="ECO:0007669"/>
    <property type="project" value="InterPro"/>
</dbReference>
<dbReference type="GO" id="GO:0020037">
    <property type="term" value="F:heme binding"/>
    <property type="evidence" value="ECO:0007669"/>
    <property type="project" value="InterPro"/>
</dbReference>
<keyword evidence="6 8" id="KW-0408">Iron</keyword>
<proteinExistence type="predicted"/>
<dbReference type="InterPro" id="IPR001128">
    <property type="entry name" value="Cyt_P450"/>
</dbReference>
<accession>A0A3N4HL60</accession>
<feature type="binding site" description="axial binding residue" evidence="8">
    <location>
        <position position="488"/>
    </location>
    <ligand>
        <name>heme</name>
        <dbReference type="ChEBI" id="CHEBI:30413"/>
    </ligand>
    <ligandPart>
        <name>Fe</name>
        <dbReference type="ChEBI" id="CHEBI:18248"/>
    </ligandPart>
</feature>
<evidence type="ECO:0000256" key="6">
    <source>
        <dbReference type="ARBA" id="ARBA00023004"/>
    </source>
</evidence>
<dbReference type="PRINTS" id="PR00463">
    <property type="entry name" value="EP450I"/>
</dbReference>
<dbReference type="Pfam" id="PF00067">
    <property type="entry name" value="p450"/>
    <property type="match status" value="1"/>
</dbReference>
<dbReference type="AlphaFoldDB" id="A0A3N4HL60"/>
<evidence type="ECO:0000313" key="10">
    <source>
        <dbReference type="Proteomes" id="UP000275078"/>
    </source>
</evidence>
<keyword evidence="3 8" id="KW-0349">Heme</keyword>
<keyword evidence="4 8" id="KW-0479">Metal-binding</keyword>
<dbReference type="EMBL" id="ML119843">
    <property type="protein sequence ID" value="RPA72851.1"/>
    <property type="molecule type" value="Genomic_DNA"/>
</dbReference>
<name>A0A3N4HL60_ASCIM</name>
<dbReference type="PANTHER" id="PTHR24305:SF107">
    <property type="entry name" value="P450, PUTATIVE (EUROFUNG)-RELATED"/>
    <property type="match status" value="1"/>
</dbReference>
<organism evidence="9 10">
    <name type="scientific">Ascobolus immersus RN42</name>
    <dbReference type="NCBI Taxonomy" id="1160509"/>
    <lineage>
        <taxon>Eukaryota</taxon>
        <taxon>Fungi</taxon>
        <taxon>Dikarya</taxon>
        <taxon>Ascomycota</taxon>
        <taxon>Pezizomycotina</taxon>
        <taxon>Pezizomycetes</taxon>
        <taxon>Pezizales</taxon>
        <taxon>Ascobolaceae</taxon>
        <taxon>Ascobolus</taxon>
    </lineage>
</organism>
<dbReference type="SUPFAM" id="SSF48264">
    <property type="entry name" value="Cytochrome P450"/>
    <property type="match status" value="1"/>
</dbReference>
<dbReference type="STRING" id="1160509.A0A3N4HL60"/>
<dbReference type="Proteomes" id="UP000275078">
    <property type="component" value="Unassembled WGS sequence"/>
</dbReference>
<dbReference type="PANTHER" id="PTHR24305">
    <property type="entry name" value="CYTOCHROME P450"/>
    <property type="match status" value="1"/>
</dbReference>
<evidence type="ECO:0000256" key="4">
    <source>
        <dbReference type="ARBA" id="ARBA00022723"/>
    </source>
</evidence>
<dbReference type="GO" id="GO:0004497">
    <property type="term" value="F:monooxygenase activity"/>
    <property type="evidence" value="ECO:0007669"/>
    <property type="project" value="UniProtKB-KW"/>
</dbReference>
<dbReference type="GO" id="GO:0016705">
    <property type="term" value="F:oxidoreductase activity, acting on paired donors, with incorporation or reduction of molecular oxygen"/>
    <property type="evidence" value="ECO:0007669"/>
    <property type="project" value="InterPro"/>
</dbReference>
<dbReference type="PRINTS" id="PR00385">
    <property type="entry name" value="P450"/>
</dbReference>
<evidence type="ECO:0000256" key="5">
    <source>
        <dbReference type="ARBA" id="ARBA00023002"/>
    </source>
</evidence>
<keyword evidence="7" id="KW-0503">Monooxygenase</keyword>
<dbReference type="InterPro" id="IPR050121">
    <property type="entry name" value="Cytochrome_P450_monoxygenase"/>
</dbReference>
<reference evidence="9 10" key="1">
    <citation type="journal article" date="2018" name="Nat. Ecol. Evol.">
        <title>Pezizomycetes genomes reveal the molecular basis of ectomycorrhizal truffle lifestyle.</title>
        <authorList>
            <person name="Murat C."/>
            <person name="Payen T."/>
            <person name="Noel B."/>
            <person name="Kuo A."/>
            <person name="Morin E."/>
            <person name="Chen J."/>
            <person name="Kohler A."/>
            <person name="Krizsan K."/>
            <person name="Balestrini R."/>
            <person name="Da Silva C."/>
            <person name="Montanini B."/>
            <person name="Hainaut M."/>
            <person name="Levati E."/>
            <person name="Barry K.W."/>
            <person name="Belfiori B."/>
            <person name="Cichocki N."/>
            <person name="Clum A."/>
            <person name="Dockter R.B."/>
            <person name="Fauchery L."/>
            <person name="Guy J."/>
            <person name="Iotti M."/>
            <person name="Le Tacon F."/>
            <person name="Lindquist E.A."/>
            <person name="Lipzen A."/>
            <person name="Malagnac F."/>
            <person name="Mello A."/>
            <person name="Molinier V."/>
            <person name="Miyauchi S."/>
            <person name="Poulain J."/>
            <person name="Riccioni C."/>
            <person name="Rubini A."/>
            <person name="Sitrit Y."/>
            <person name="Splivallo R."/>
            <person name="Traeger S."/>
            <person name="Wang M."/>
            <person name="Zifcakova L."/>
            <person name="Wipf D."/>
            <person name="Zambonelli A."/>
            <person name="Paolocci F."/>
            <person name="Nowrousian M."/>
            <person name="Ottonello S."/>
            <person name="Baldrian P."/>
            <person name="Spatafora J.W."/>
            <person name="Henrissat B."/>
            <person name="Nagy L.G."/>
            <person name="Aury J.M."/>
            <person name="Wincker P."/>
            <person name="Grigoriev I.V."/>
            <person name="Bonfante P."/>
            <person name="Martin F.M."/>
        </authorList>
    </citation>
    <scope>NUCLEOTIDE SEQUENCE [LARGE SCALE GENOMIC DNA]</scope>
    <source>
        <strain evidence="9 10">RN42</strain>
    </source>
</reference>
<evidence type="ECO:0000256" key="7">
    <source>
        <dbReference type="ARBA" id="ARBA00023033"/>
    </source>
</evidence>
<keyword evidence="5" id="KW-0560">Oxidoreductase</keyword>
<dbReference type="OrthoDB" id="10029320at2759"/>
<dbReference type="InterPro" id="IPR002401">
    <property type="entry name" value="Cyt_P450_E_grp-I"/>
</dbReference>
<evidence type="ECO:0000256" key="2">
    <source>
        <dbReference type="ARBA" id="ARBA00005179"/>
    </source>
</evidence>
<evidence type="ECO:0000256" key="1">
    <source>
        <dbReference type="ARBA" id="ARBA00001971"/>
    </source>
</evidence>
<evidence type="ECO:0000256" key="8">
    <source>
        <dbReference type="PIRSR" id="PIRSR602401-1"/>
    </source>
</evidence>
<gene>
    <name evidence="9" type="ORF">BJ508DRAFT_419261</name>
</gene>
<sequence>MATGLFLEASNALGYIQSHALQFVLSLSAAWLIKLLYTGYQHRKLLHSLPGPPHSWFWGHLKLFGEAMKKLPPDAHPHFVHNYISKTYPELNEAGLFYLDMWPISMTQVIITDGKMAAQVTQVQSFDKHPGCYHHSLGNAAGMKAFILLEGEAWRNTAKLFSRGFSHQNIVDLLPMIIEETGIYLEELGKKVKQVKEEARSGGAPYLRMLDYTTGVTADIIGRAVFGIKLRYQTKGNSFMTSIVDSLPMLRESPTIPVGLEFRKLRRLATREAKHYIKARWNWIKTGKVVDEFKDLEIDMLPTTSKPVLDFAFMEYHNGVKDPQLTDELLSLLIDNVKLFVIAGHDTTSSAIAHVLQLLSKHPKAMEKVIAELDEVLGPADQTANRILSDPTVLNRLPYLTATIRETLRIYTLASTVRAAPPGATILGKDGVHYPTDPEMMIWPFPMMILNKDTYGPTTHDFIPERFLDMSTIPKDAYRPFSKSPRVCIGQELAMIELKVVVAMTVRRFRFKNGYPEFHKREKGDIEWLNRFVPFEQGGVPEAYGTLSTSAKPHGGVPLIVEEIGK</sequence>
<evidence type="ECO:0000313" key="9">
    <source>
        <dbReference type="EMBL" id="RPA72851.1"/>
    </source>
</evidence>
<comment type="cofactor">
    <cofactor evidence="1 8">
        <name>heme</name>
        <dbReference type="ChEBI" id="CHEBI:30413"/>
    </cofactor>
</comment>
<dbReference type="Gene3D" id="1.10.630.10">
    <property type="entry name" value="Cytochrome P450"/>
    <property type="match status" value="1"/>
</dbReference>
<protein>
    <submittedName>
        <fullName evidence="9">Cytochrome P450</fullName>
    </submittedName>
</protein>
<keyword evidence="10" id="KW-1185">Reference proteome</keyword>
<evidence type="ECO:0000256" key="3">
    <source>
        <dbReference type="ARBA" id="ARBA00022617"/>
    </source>
</evidence>
<dbReference type="InterPro" id="IPR036396">
    <property type="entry name" value="Cyt_P450_sf"/>
</dbReference>